<accession>A0ABN7HSD6</accession>
<keyword evidence="2" id="KW-0472">Membrane</keyword>
<organism evidence="4 5">
    <name type="scientific">Paraburkholderia metrosideri</name>
    <dbReference type="NCBI Taxonomy" id="580937"/>
    <lineage>
        <taxon>Bacteria</taxon>
        <taxon>Pseudomonadati</taxon>
        <taxon>Pseudomonadota</taxon>
        <taxon>Betaproteobacteria</taxon>
        <taxon>Burkholderiales</taxon>
        <taxon>Burkholderiaceae</taxon>
        <taxon>Paraburkholderia</taxon>
    </lineage>
</organism>
<keyword evidence="2" id="KW-1133">Transmembrane helix</keyword>
<comment type="caution">
    <text evidence="4">The sequence shown here is derived from an EMBL/GenBank/DDBJ whole genome shotgun (WGS) entry which is preliminary data.</text>
</comment>
<proteinExistence type="predicted"/>
<evidence type="ECO:0000259" key="3">
    <source>
        <dbReference type="Pfam" id="PF01551"/>
    </source>
</evidence>
<dbReference type="SUPFAM" id="SSF51261">
    <property type="entry name" value="Duplicated hybrid motif"/>
    <property type="match status" value="1"/>
</dbReference>
<evidence type="ECO:0000256" key="2">
    <source>
        <dbReference type="SAM" id="Phobius"/>
    </source>
</evidence>
<keyword evidence="2" id="KW-0812">Transmembrane</keyword>
<feature type="region of interest" description="Disordered" evidence="1">
    <location>
        <begin position="178"/>
        <end position="213"/>
    </location>
</feature>
<reference evidence="4 5" key="1">
    <citation type="submission" date="2020-10" db="EMBL/GenBank/DDBJ databases">
        <authorList>
            <person name="Peeters C."/>
        </authorList>
    </citation>
    <scope>NUCLEOTIDE SEQUENCE [LARGE SCALE GENOMIC DNA]</scope>
    <source>
        <strain evidence="4 5">LMG 28140</strain>
    </source>
</reference>
<dbReference type="Proteomes" id="UP000598032">
    <property type="component" value="Unassembled WGS sequence"/>
</dbReference>
<evidence type="ECO:0000256" key="1">
    <source>
        <dbReference type="SAM" id="MobiDB-lite"/>
    </source>
</evidence>
<dbReference type="Gene3D" id="2.70.70.10">
    <property type="entry name" value="Glucose Permease (Domain IIA)"/>
    <property type="match status" value="1"/>
</dbReference>
<sequence length="392" mass="40845">MRPVCIRSTPHAVSPVLRFFVRLSRASSVLLAVRASYAECPVALWQMLPRAYVVSCRAPVANRGALMASVFSAGSQLASGSVRFVTRRSALLLAAGGAGVAAALALAAGIAIGLQWSAHAQGGTRNGSGHPLEEAVEHAYAIDQLGKLSASVAQIEPRIARLTQQVDTLRDFEARLHTPRPAQRAPAAPALSPDASATDSVGEGGPALPPRRCTDLATQARGHADAARTREQLDCLTSTLSALELETADHAMAYAAFPGRMPANGARFGSPFGNRSDPFTHHLNFHSGVDLVAKTGTPILAAAGGRVVFAGEKAGYGNAVDIDHGNGLMTRYGHASRIVAQVGDLVLPRQHIADVGSTGRSTGPHLHFEVLANGTPVNPSDYLALFAPPSHG</sequence>
<evidence type="ECO:0000313" key="4">
    <source>
        <dbReference type="EMBL" id="CAD6532668.1"/>
    </source>
</evidence>
<dbReference type="PANTHER" id="PTHR21666:SF270">
    <property type="entry name" value="MUREIN HYDROLASE ACTIVATOR ENVC"/>
    <property type="match status" value="1"/>
</dbReference>
<dbReference type="InterPro" id="IPR011055">
    <property type="entry name" value="Dup_hybrid_motif"/>
</dbReference>
<dbReference type="PANTHER" id="PTHR21666">
    <property type="entry name" value="PEPTIDASE-RELATED"/>
    <property type="match status" value="1"/>
</dbReference>
<dbReference type="Pfam" id="PF01551">
    <property type="entry name" value="Peptidase_M23"/>
    <property type="match status" value="1"/>
</dbReference>
<dbReference type="CDD" id="cd12797">
    <property type="entry name" value="M23_peptidase"/>
    <property type="match status" value="1"/>
</dbReference>
<dbReference type="EMBL" id="CAJHCP010000005">
    <property type="protein sequence ID" value="CAD6532668.1"/>
    <property type="molecule type" value="Genomic_DNA"/>
</dbReference>
<name>A0ABN7HSD6_9BURK</name>
<dbReference type="InterPro" id="IPR016047">
    <property type="entry name" value="M23ase_b-sheet_dom"/>
</dbReference>
<feature type="compositionally biased region" description="Low complexity" evidence="1">
    <location>
        <begin position="179"/>
        <end position="200"/>
    </location>
</feature>
<dbReference type="InterPro" id="IPR050570">
    <property type="entry name" value="Cell_wall_metabolism_enzyme"/>
</dbReference>
<keyword evidence="5" id="KW-1185">Reference proteome</keyword>
<feature type="transmembrane region" description="Helical" evidence="2">
    <location>
        <begin position="91"/>
        <end position="116"/>
    </location>
</feature>
<protein>
    <recommendedName>
        <fullName evidence="3">M23ase beta-sheet core domain-containing protein</fullName>
    </recommendedName>
</protein>
<gene>
    <name evidence="4" type="ORF">LMG28140_02655</name>
</gene>
<feature type="domain" description="M23ase beta-sheet core" evidence="3">
    <location>
        <begin position="285"/>
        <end position="379"/>
    </location>
</feature>
<evidence type="ECO:0000313" key="5">
    <source>
        <dbReference type="Proteomes" id="UP000598032"/>
    </source>
</evidence>